<dbReference type="EMBL" id="BK014690">
    <property type="protein sequence ID" value="DAD67995.1"/>
    <property type="molecule type" value="Genomic_DNA"/>
</dbReference>
<protein>
    <submittedName>
        <fullName evidence="1">Uncharacterized protein</fullName>
    </submittedName>
</protein>
<evidence type="ECO:0000313" key="1">
    <source>
        <dbReference type="EMBL" id="DAD67995.1"/>
    </source>
</evidence>
<sequence length="127" mass="14931">MDVIRFSDGWNGKLKCKCFTTFRLATAKYQINKTYRIELKGQYIGTATIKGMRIMKLYRVNEFISFLDTGYEPGAFVNMMKRMYMNKVPDVMQADFYYILLKWEGEQKLDFDGKEKTEEVKQSPVSA</sequence>
<name>A0A8S5LDS3_9CAUD</name>
<reference evidence="1" key="1">
    <citation type="journal article" date="2021" name="Proc. Natl. Acad. Sci. U.S.A.">
        <title>A Catalog of Tens of Thousands of Viruses from Human Metagenomes Reveals Hidden Associations with Chronic Diseases.</title>
        <authorList>
            <person name="Tisza M.J."/>
            <person name="Buck C.B."/>
        </authorList>
    </citation>
    <scope>NUCLEOTIDE SEQUENCE</scope>
    <source>
        <strain evidence="1">CtCCX1</strain>
    </source>
</reference>
<proteinExistence type="predicted"/>
<organism evidence="1">
    <name type="scientific">Siphoviridae sp. ctCCX1</name>
    <dbReference type="NCBI Taxonomy" id="2823567"/>
    <lineage>
        <taxon>Viruses</taxon>
        <taxon>Duplodnaviria</taxon>
        <taxon>Heunggongvirae</taxon>
        <taxon>Uroviricota</taxon>
        <taxon>Caudoviricetes</taxon>
    </lineage>
</organism>
<accession>A0A8S5LDS3</accession>